<evidence type="ECO:0000313" key="3">
    <source>
        <dbReference type="EMBL" id="KAG5605314.1"/>
    </source>
</evidence>
<dbReference type="InterPro" id="IPR018376">
    <property type="entry name" value="Enoyl-CoA_hyd/isom_CS"/>
</dbReference>
<protein>
    <submittedName>
        <fullName evidence="3">Uncharacterized protein</fullName>
    </submittedName>
</protein>
<gene>
    <name evidence="3" type="ORF">H5410_026806</name>
</gene>
<evidence type="ECO:0000256" key="2">
    <source>
        <dbReference type="RuleBase" id="RU003707"/>
    </source>
</evidence>
<dbReference type="OrthoDB" id="14970at2759"/>
<proteinExistence type="inferred from homology"/>
<dbReference type="EMBL" id="JACXVP010000005">
    <property type="protein sequence ID" value="KAG5605314.1"/>
    <property type="molecule type" value="Genomic_DNA"/>
</dbReference>
<dbReference type="Proteomes" id="UP000824120">
    <property type="component" value="Chromosome 5"/>
</dbReference>
<dbReference type="InterPro" id="IPR029045">
    <property type="entry name" value="ClpP/crotonase-like_dom_sf"/>
</dbReference>
<comment type="similarity">
    <text evidence="1 2">Belongs to the enoyl-CoA hydratase/isomerase family.</text>
</comment>
<dbReference type="SUPFAM" id="SSF52096">
    <property type="entry name" value="ClpP/crotonase"/>
    <property type="match status" value="1"/>
</dbReference>
<dbReference type="CDD" id="cd06558">
    <property type="entry name" value="crotonase-like"/>
    <property type="match status" value="1"/>
</dbReference>
<organism evidence="3 4">
    <name type="scientific">Solanum commersonii</name>
    <name type="common">Commerson's wild potato</name>
    <name type="synonym">Commerson's nightshade</name>
    <dbReference type="NCBI Taxonomy" id="4109"/>
    <lineage>
        <taxon>Eukaryota</taxon>
        <taxon>Viridiplantae</taxon>
        <taxon>Streptophyta</taxon>
        <taxon>Embryophyta</taxon>
        <taxon>Tracheophyta</taxon>
        <taxon>Spermatophyta</taxon>
        <taxon>Magnoliopsida</taxon>
        <taxon>eudicotyledons</taxon>
        <taxon>Gunneridae</taxon>
        <taxon>Pentapetalae</taxon>
        <taxon>asterids</taxon>
        <taxon>lamiids</taxon>
        <taxon>Solanales</taxon>
        <taxon>Solanaceae</taxon>
        <taxon>Solanoideae</taxon>
        <taxon>Solaneae</taxon>
        <taxon>Solanum</taxon>
    </lineage>
</organism>
<evidence type="ECO:0000313" key="4">
    <source>
        <dbReference type="Proteomes" id="UP000824120"/>
    </source>
</evidence>
<reference evidence="3 4" key="1">
    <citation type="submission" date="2020-09" db="EMBL/GenBank/DDBJ databases">
        <title>De no assembly of potato wild relative species, Solanum commersonii.</title>
        <authorList>
            <person name="Cho K."/>
        </authorList>
    </citation>
    <scope>NUCLEOTIDE SEQUENCE [LARGE SCALE GENOMIC DNA]</scope>
    <source>
        <strain evidence="3">LZ3.2</strain>
        <tissue evidence="3">Leaf</tissue>
    </source>
</reference>
<dbReference type="InterPro" id="IPR045002">
    <property type="entry name" value="Ech1-like"/>
</dbReference>
<dbReference type="Pfam" id="PF00378">
    <property type="entry name" value="ECH_1"/>
    <property type="match status" value="1"/>
</dbReference>
<dbReference type="PANTHER" id="PTHR43149:SF1">
    <property type="entry name" value="DELTA(3,5)-DELTA(2,4)-DIENOYL-COA ISOMERASE, MITOCHONDRIAL"/>
    <property type="match status" value="1"/>
</dbReference>
<dbReference type="Gene3D" id="3.90.226.10">
    <property type="entry name" value="2-enoyl-CoA Hydratase, Chain A, domain 1"/>
    <property type="match status" value="1"/>
</dbReference>
<dbReference type="InterPro" id="IPR001753">
    <property type="entry name" value="Enoyl-CoA_hydra/iso"/>
</dbReference>
<accession>A0A9J5YY37</accession>
<name>A0A9J5YY37_SOLCO</name>
<dbReference type="GO" id="GO:0005777">
    <property type="term" value="C:peroxisome"/>
    <property type="evidence" value="ECO:0007669"/>
    <property type="project" value="TreeGrafter"/>
</dbReference>
<dbReference type="AlphaFoldDB" id="A0A9J5YY37"/>
<dbReference type="PROSITE" id="PS00166">
    <property type="entry name" value="ENOYL_COA_HYDRATASE"/>
    <property type="match status" value="1"/>
</dbReference>
<evidence type="ECO:0000256" key="1">
    <source>
        <dbReference type="ARBA" id="ARBA00005254"/>
    </source>
</evidence>
<comment type="caution">
    <text evidence="3">The sequence shown here is derived from an EMBL/GenBank/DDBJ whole genome shotgun (WGS) entry which is preliminary data.</text>
</comment>
<dbReference type="GO" id="GO:0051750">
    <property type="term" value="F:delta(3,5)-delta(2,4)-dienoyl-CoA isomerase activity"/>
    <property type="evidence" value="ECO:0007669"/>
    <property type="project" value="TreeGrafter"/>
</dbReference>
<keyword evidence="4" id="KW-1185">Reference proteome</keyword>
<sequence>MQEAITALECCRKPVIAAVHGACIGGAIDLITACDIRYCSSDAFFSIKEVDLAMTTDLGILQRLPSNVGSGNAMELALTGRRFTGSEAKDLCLVSKVFTSKEALEEGVKIVADVMVLNLTWHSHSFHSFIYRLFFVLHALEDPVG</sequence>
<dbReference type="PANTHER" id="PTHR43149">
    <property type="entry name" value="ENOYL-COA HYDRATASE"/>
    <property type="match status" value="1"/>
</dbReference>